<dbReference type="EMBL" id="JARQBJ010000005">
    <property type="protein sequence ID" value="MDT2811042.1"/>
    <property type="molecule type" value="Genomic_DNA"/>
</dbReference>
<comment type="caution">
    <text evidence="4">The sequence shown here is derived from an EMBL/GenBank/DDBJ whole genome shotgun (WGS) entry which is preliminary data.</text>
</comment>
<evidence type="ECO:0000256" key="1">
    <source>
        <dbReference type="ARBA" id="ARBA00006709"/>
    </source>
</evidence>
<dbReference type="Gene3D" id="1.20.1690.10">
    <property type="entry name" value="V-type ATP synthase subunit C domain"/>
    <property type="match status" value="2"/>
</dbReference>
<proteinExistence type="inferred from homology"/>
<dbReference type="InterPro" id="IPR036079">
    <property type="entry name" value="ATPase_csu/dsu_sf"/>
</dbReference>
<dbReference type="PANTHER" id="PTHR38682">
    <property type="entry name" value="V-TYPE ATP SYNTHASE SUBUNIT C"/>
    <property type="match status" value="1"/>
</dbReference>
<dbReference type="InterPro" id="IPR044911">
    <property type="entry name" value="V-type_ATPase_csu/dsu_dom_3"/>
</dbReference>
<dbReference type="InterPro" id="IPR035067">
    <property type="entry name" value="V-type_ATPase_csu/dsu"/>
</dbReference>
<organism evidence="4 5">
    <name type="scientific">Enterococcus asini</name>
    <dbReference type="NCBI Taxonomy" id="57732"/>
    <lineage>
        <taxon>Bacteria</taxon>
        <taxon>Bacillati</taxon>
        <taxon>Bacillota</taxon>
        <taxon>Bacilli</taxon>
        <taxon>Lactobacillales</taxon>
        <taxon>Enterococcaceae</taxon>
        <taxon>Enterococcus</taxon>
    </lineage>
</organism>
<dbReference type="RefSeq" id="WP_311835697.1">
    <property type="nucleotide sequence ID" value="NZ_JARQBJ010000005.1"/>
</dbReference>
<dbReference type="Gene3D" id="1.10.132.50">
    <property type="entry name" value="ATP synthase (C/AC39) subunit, domain 3"/>
    <property type="match status" value="1"/>
</dbReference>
<accession>A0AAW8U1E8</accession>
<dbReference type="Proteomes" id="UP001256711">
    <property type="component" value="Unassembled WGS sequence"/>
</dbReference>
<evidence type="ECO:0000256" key="2">
    <source>
        <dbReference type="ARBA" id="ARBA00022448"/>
    </source>
</evidence>
<dbReference type="AlphaFoldDB" id="A0AAW8U1E8"/>
<dbReference type="PANTHER" id="PTHR38682:SF1">
    <property type="entry name" value="V-TYPE ATP SYNTHASE SUBUNIT C"/>
    <property type="match status" value="1"/>
</dbReference>
<evidence type="ECO:0000313" key="5">
    <source>
        <dbReference type="Proteomes" id="UP001256711"/>
    </source>
</evidence>
<dbReference type="SUPFAM" id="SSF103486">
    <property type="entry name" value="V-type ATP synthase subunit C"/>
    <property type="match status" value="1"/>
</dbReference>
<keyword evidence="2" id="KW-0813">Transport</keyword>
<gene>
    <name evidence="4" type="ORF">P7H43_11195</name>
</gene>
<protein>
    <submittedName>
        <fullName evidence="4">V-type ATPase subunit</fullName>
    </submittedName>
</protein>
<reference evidence="4" key="1">
    <citation type="submission" date="2023-03" db="EMBL/GenBank/DDBJ databases">
        <authorList>
            <person name="Shen W."/>
            <person name="Cai J."/>
        </authorList>
    </citation>
    <scope>NUCLEOTIDE SEQUENCE</scope>
    <source>
        <strain evidence="4">B226-2</strain>
    </source>
</reference>
<name>A0AAW8U1E8_9ENTE</name>
<dbReference type="InterPro" id="IPR002843">
    <property type="entry name" value="ATPase_V0-cplx_csu/dsu"/>
</dbReference>
<dbReference type="GO" id="GO:0046961">
    <property type="term" value="F:proton-transporting ATPase activity, rotational mechanism"/>
    <property type="evidence" value="ECO:0007669"/>
    <property type="project" value="InterPro"/>
</dbReference>
<evidence type="ECO:0000313" key="4">
    <source>
        <dbReference type="EMBL" id="MDT2811042.1"/>
    </source>
</evidence>
<keyword evidence="3" id="KW-0406">Ion transport</keyword>
<comment type="similarity">
    <text evidence="1">Belongs to the V-ATPase V0D/AC39 subunit family.</text>
</comment>
<sequence>MYVSQPMYHQLNPLIRLKENELLTPEVFQQLIEASDFKQLEAILAGTVYGTYVDDDFANDFEKSLNQELLSTFSELAAAAPNPDLVWIYTMRYTFHNLKVLTKAYYTKNNYDNLYLPDGIYTAEELKRAVETGKSSVLPKSLLKSILEVREYMEESSIMQGIDVIYDRQFLTEQRRLADELDYPALSEEIISFIDLTNLTTALRCLEQERSQGFMSTVLSSSGSIPKDTIMSFAEKDLPALIDFILASTYGDLLAPVFEGEEIDYARLDLLKDDYLSGLFDGAQTIAFGPLPLLAFLNNKDIEVKNLRLILVGKRSGFTKEQIKERMRMTYGL</sequence>
<dbReference type="InterPro" id="IPR050873">
    <property type="entry name" value="V-ATPase_V0D/AC39_subunit"/>
</dbReference>
<dbReference type="Pfam" id="PF01992">
    <property type="entry name" value="vATP-synt_AC39"/>
    <property type="match status" value="1"/>
</dbReference>
<evidence type="ECO:0000256" key="3">
    <source>
        <dbReference type="ARBA" id="ARBA00023065"/>
    </source>
</evidence>